<proteinExistence type="predicted"/>
<sequence length="350" mass="39191">MANFEKSTVNINDSIIQAVEALNNGGIRLALVLDDQQALRGVVTDGDIRRAFLAYKEFSAPVSGIMNANPVVVSLGTSPTEMLAIMREHSIMHIPVVDDQRKLITVETFERLSDVKSKKSTPVFLMAGGFGTRLRPLTNSIPKVMLKVGSRPILETIMLGFIEHGFNEFYISVFYLADQIREHFGDGSKWGVNIRYVQEDQPLGTGGALSLLPEHINEPIIMMNGDLLTNINFSHLLSFHKNKGAMATMCVREYSMEVPYGVIESSELKITSIVEKPKQQFFVNAGIYVLSPEVIKNIPKSERKDMPDLFNDLIAKDKNVLMFPINEYWLDIGRLGDFEQAQTDVFNIFG</sequence>
<feature type="domain" description="CBS" evidence="2">
    <location>
        <begin position="66"/>
        <end position="123"/>
    </location>
</feature>
<keyword evidence="4" id="KW-1185">Reference proteome</keyword>
<accession>A0ABQ3B0M2</accession>
<dbReference type="InterPro" id="IPR005835">
    <property type="entry name" value="NTP_transferase_dom"/>
</dbReference>
<dbReference type="Pfam" id="PF00483">
    <property type="entry name" value="NTP_transferase"/>
    <property type="match status" value="1"/>
</dbReference>
<dbReference type="SUPFAM" id="SSF53448">
    <property type="entry name" value="Nucleotide-diphospho-sugar transferases"/>
    <property type="match status" value="1"/>
</dbReference>
<keyword evidence="3" id="KW-0808">Transferase</keyword>
<evidence type="ECO:0000313" key="3">
    <source>
        <dbReference type="EMBL" id="GGY72307.1"/>
    </source>
</evidence>
<dbReference type="PROSITE" id="PS51371">
    <property type="entry name" value="CBS"/>
    <property type="match status" value="2"/>
</dbReference>
<protein>
    <submittedName>
        <fullName evidence="3">Mannose-1-phosphate guanylyltransferase</fullName>
    </submittedName>
</protein>
<name>A0ABQ3B0M2_9GAMM</name>
<dbReference type="CDD" id="cd06426">
    <property type="entry name" value="NTP_transferase_like_2"/>
    <property type="match status" value="1"/>
</dbReference>
<dbReference type="Proteomes" id="UP000619761">
    <property type="component" value="Unassembled WGS sequence"/>
</dbReference>
<dbReference type="InterPro" id="IPR029044">
    <property type="entry name" value="Nucleotide-diphossugar_trans"/>
</dbReference>
<dbReference type="Pfam" id="PF00571">
    <property type="entry name" value="CBS"/>
    <property type="match status" value="2"/>
</dbReference>
<dbReference type="RefSeq" id="WP_189417472.1">
    <property type="nucleotide sequence ID" value="NZ_BMYZ01000001.1"/>
</dbReference>
<dbReference type="CDD" id="cd04607">
    <property type="entry name" value="CBS_pair_NTP_transferase_assoc"/>
    <property type="match status" value="1"/>
</dbReference>
<dbReference type="InterPro" id="IPR046342">
    <property type="entry name" value="CBS_dom_sf"/>
</dbReference>
<evidence type="ECO:0000259" key="2">
    <source>
        <dbReference type="PROSITE" id="PS51371"/>
    </source>
</evidence>
<dbReference type="SMART" id="SM00116">
    <property type="entry name" value="CBS"/>
    <property type="match status" value="2"/>
</dbReference>
<evidence type="ECO:0000256" key="1">
    <source>
        <dbReference type="PROSITE-ProRule" id="PRU00703"/>
    </source>
</evidence>
<dbReference type="Gene3D" id="3.90.550.10">
    <property type="entry name" value="Spore Coat Polysaccharide Biosynthesis Protein SpsA, Chain A"/>
    <property type="match status" value="1"/>
</dbReference>
<dbReference type="SUPFAM" id="SSF54631">
    <property type="entry name" value="CBS-domain pair"/>
    <property type="match status" value="1"/>
</dbReference>
<evidence type="ECO:0000313" key="4">
    <source>
        <dbReference type="Proteomes" id="UP000619761"/>
    </source>
</evidence>
<dbReference type="InterPro" id="IPR000644">
    <property type="entry name" value="CBS_dom"/>
</dbReference>
<comment type="caution">
    <text evidence="3">The sequence shown here is derived from an EMBL/GenBank/DDBJ whole genome shotgun (WGS) entry which is preliminary data.</text>
</comment>
<dbReference type="Gene3D" id="3.10.580.10">
    <property type="entry name" value="CBS-domain"/>
    <property type="match status" value="1"/>
</dbReference>
<keyword evidence="1" id="KW-0129">CBS domain</keyword>
<organism evidence="3 4">
    <name type="scientific">Cellvibrio zantedeschiae</name>
    <dbReference type="NCBI Taxonomy" id="1237077"/>
    <lineage>
        <taxon>Bacteria</taxon>
        <taxon>Pseudomonadati</taxon>
        <taxon>Pseudomonadota</taxon>
        <taxon>Gammaproteobacteria</taxon>
        <taxon>Cellvibrionales</taxon>
        <taxon>Cellvibrionaceae</taxon>
        <taxon>Cellvibrio</taxon>
    </lineage>
</organism>
<keyword evidence="3" id="KW-0548">Nucleotidyltransferase</keyword>
<dbReference type="GO" id="GO:0016779">
    <property type="term" value="F:nucleotidyltransferase activity"/>
    <property type="evidence" value="ECO:0007669"/>
    <property type="project" value="UniProtKB-KW"/>
</dbReference>
<gene>
    <name evidence="3" type="ORF">GCM10011613_16590</name>
</gene>
<reference evidence="4" key="1">
    <citation type="journal article" date="2019" name="Int. J. Syst. Evol. Microbiol.">
        <title>The Global Catalogue of Microorganisms (GCM) 10K type strain sequencing project: providing services to taxonomists for standard genome sequencing and annotation.</title>
        <authorList>
            <consortium name="The Broad Institute Genomics Platform"/>
            <consortium name="The Broad Institute Genome Sequencing Center for Infectious Disease"/>
            <person name="Wu L."/>
            <person name="Ma J."/>
        </authorList>
    </citation>
    <scope>NUCLEOTIDE SEQUENCE [LARGE SCALE GENOMIC DNA]</scope>
    <source>
        <strain evidence="4">KCTC 32239</strain>
    </source>
</reference>
<feature type="domain" description="CBS" evidence="2">
    <location>
        <begin position="1"/>
        <end position="62"/>
    </location>
</feature>
<dbReference type="InterPro" id="IPR050486">
    <property type="entry name" value="Mannose-1P_guanyltransferase"/>
</dbReference>
<dbReference type="EMBL" id="BMYZ01000001">
    <property type="protein sequence ID" value="GGY72307.1"/>
    <property type="molecule type" value="Genomic_DNA"/>
</dbReference>
<dbReference type="PANTHER" id="PTHR22572">
    <property type="entry name" value="SUGAR-1-PHOSPHATE GUANYL TRANSFERASE"/>
    <property type="match status" value="1"/>
</dbReference>